<evidence type="ECO:0000313" key="7">
    <source>
        <dbReference type="Proteomes" id="UP000220605"/>
    </source>
</evidence>
<dbReference type="eggNOG" id="ENOG502QXUV">
    <property type="taxonomic scope" value="Eukaryota"/>
</dbReference>
<evidence type="ECO:0000313" key="3">
    <source>
        <dbReference type="EMBL" id="SCO68416.1"/>
    </source>
</evidence>
<name>A0A1G4HG22_PLAVI</name>
<reference evidence="6 7" key="1">
    <citation type="submission" date="2016-07" db="EMBL/GenBank/DDBJ databases">
        <authorList>
            <consortium name="Pathogen Informatics"/>
        </authorList>
    </citation>
    <scope>NUCLEOTIDE SEQUENCE [LARGE SCALE GENOMIC DNA]</scope>
    <source>
        <strain evidence="2">PvW1</strain>
    </source>
</reference>
<organism evidence="4 8">
    <name type="scientific">Plasmodium vivax</name>
    <name type="common">malaria parasite P. vivax</name>
    <dbReference type="NCBI Taxonomy" id="5855"/>
    <lineage>
        <taxon>Eukaryota</taxon>
        <taxon>Sar</taxon>
        <taxon>Alveolata</taxon>
        <taxon>Apicomplexa</taxon>
        <taxon>Aconoidasida</taxon>
        <taxon>Haemosporida</taxon>
        <taxon>Plasmodiidae</taxon>
        <taxon>Plasmodium</taxon>
        <taxon>Plasmodium (Plasmodium)</taxon>
    </lineage>
</organism>
<dbReference type="VEuPathDB" id="PlasmoDB:PVPAM_120007600"/>
<dbReference type="VEuPathDB" id="PlasmoDB:PVW1_120017700"/>
<dbReference type="EMBL" id="LT635623">
    <property type="protein sequence ID" value="VUZ97307.1"/>
    <property type="molecule type" value="Genomic_DNA"/>
</dbReference>
<evidence type="ECO:0000313" key="8">
    <source>
        <dbReference type="Proteomes" id="UP000305196"/>
    </source>
</evidence>
<accession>A0A1G4HG22</accession>
<keyword evidence="1" id="KW-0732">Signal</keyword>
<dbReference type="OrthoDB" id="380774at2759"/>
<feature type="chain" id="PRO_5011894381" evidence="1">
    <location>
        <begin position="18"/>
        <end position="190"/>
    </location>
</feature>
<dbReference type="VEuPathDB" id="PlasmoDB:PVP01_1203000"/>
<dbReference type="EMBL" id="LT615267">
    <property type="protein sequence ID" value="SCO73880.1"/>
    <property type="molecule type" value="Genomic_DNA"/>
</dbReference>
<evidence type="ECO:0000256" key="1">
    <source>
        <dbReference type="SAM" id="SignalP"/>
    </source>
</evidence>
<dbReference type="SUPFAM" id="SSF52833">
    <property type="entry name" value="Thioredoxin-like"/>
    <property type="match status" value="1"/>
</dbReference>
<dbReference type="Proteomes" id="UP000779233">
    <property type="component" value="Unassembled WGS sequence"/>
</dbReference>
<evidence type="ECO:0000313" key="2">
    <source>
        <dbReference type="EMBL" id="CAG9473130.1"/>
    </source>
</evidence>
<dbReference type="InterPro" id="IPR036249">
    <property type="entry name" value="Thioredoxin-like_sf"/>
</dbReference>
<dbReference type="EMBL" id="CAJZCX010000004">
    <property type="protein sequence ID" value="CAG9473130.1"/>
    <property type="molecule type" value="Genomic_DNA"/>
</dbReference>
<dbReference type="Proteomes" id="UP000196402">
    <property type="component" value="Chromosome 12"/>
</dbReference>
<dbReference type="Proteomes" id="UP000305196">
    <property type="component" value="Chromosome 12"/>
</dbReference>
<dbReference type="EMBL" id="LT615250">
    <property type="protein sequence ID" value="SCO68416.1"/>
    <property type="molecule type" value="Genomic_DNA"/>
</dbReference>
<evidence type="ECO:0000313" key="5">
    <source>
        <dbReference type="EMBL" id="VUZ97307.1"/>
    </source>
</evidence>
<dbReference type="AlphaFoldDB" id="A0A1G4HG22"/>
<evidence type="ECO:0000313" key="6">
    <source>
        <dbReference type="Proteomes" id="UP000196402"/>
    </source>
</evidence>
<protein>
    <submittedName>
        <fullName evidence="2">(malaria parasite P. vivax) hypothetical protein</fullName>
    </submittedName>
</protein>
<sequence length="190" mass="21631">MGPWVYYLLFVFYSVRSLCVKEARRPVFSFLGFCRSEHNGTPGGNPAQKHQVISNAQELITKIDAEPVKSQYVTYIYHSSICSYCTKVTDSIKGNQHVEIIDFHEDSNLEELVQTEKPIVVLMKNINKGSSIDRSIFFAELNEKGGKIQVPALEIHDFIMYESDEIIKFYKHLIEKVGGGEGDSEESQEE</sequence>
<proteinExistence type="predicted"/>
<dbReference type="VEuPathDB" id="PlasmoDB:PVX_083480"/>
<evidence type="ECO:0000313" key="4">
    <source>
        <dbReference type="EMBL" id="SCO73880.1"/>
    </source>
</evidence>
<feature type="signal peptide" evidence="1">
    <location>
        <begin position="1"/>
        <end position="17"/>
    </location>
</feature>
<gene>
    <name evidence="4" type="ORF">PVC01_120006900</name>
    <name evidence="5" type="ORF">PVP01_1203000</name>
    <name evidence="3" type="ORF">PVT01_120007300</name>
    <name evidence="2" type="ORF">PVW1_120017700</name>
</gene>
<dbReference type="Proteomes" id="UP000220605">
    <property type="component" value="Chromosome 12"/>
</dbReference>